<feature type="compositionally biased region" description="Polar residues" evidence="2">
    <location>
        <begin position="1"/>
        <end position="12"/>
    </location>
</feature>
<evidence type="ECO:0000313" key="3">
    <source>
        <dbReference type="EMBL" id="KAD7117549.1"/>
    </source>
</evidence>
<dbReference type="InterPro" id="IPR037219">
    <property type="entry name" value="Peptidase_M41-like"/>
</dbReference>
<dbReference type="EMBL" id="SZYD01000002">
    <property type="protein sequence ID" value="KAD7117549.1"/>
    <property type="molecule type" value="Genomic_DNA"/>
</dbReference>
<accession>A0A5N6PVI4</accession>
<protein>
    <submittedName>
        <fullName evidence="3">Uncharacterized protein</fullName>
    </submittedName>
</protein>
<dbReference type="GO" id="GO:0006508">
    <property type="term" value="P:proteolysis"/>
    <property type="evidence" value="ECO:0007669"/>
    <property type="project" value="InterPro"/>
</dbReference>
<comment type="caution">
    <text evidence="3">The sequence shown here is derived from an EMBL/GenBank/DDBJ whole genome shotgun (WGS) entry which is preliminary data.</text>
</comment>
<evidence type="ECO:0000313" key="4">
    <source>
        <dbReference type="Proteomes" id="UP000326396"/>
    </source>
</evidence>
<dbReference type="PANTHER" id="PTHR33471">
    <property type="entry name" value="ATP-DEPENDENT ZINC METALLOPROTEASE-RELATED"/>
    <property type="match status" value="1"/>
</dbReference>
<organism evidence="3 4">
    <name type="scientific">Mikania micrantha</name>
    <name type="common">bitter vine</name>
    <dbReference type="NCBI Taxonomy" id="192012"/>
    <lineage>
        <taxon>Eukaryota</taxon>
        <taxon>Viridiplantae</taxon>
        <taxon>Streptophyta</taxon>
        <taxon>Embryophyta</taxon>
        <taxon>Tracheophyta</taxon>
        <taxon>Spermatophyta</taxon>
        <taxon>Magnoliopsida</taxon>
        <taxon>eudicotyledons</taxon>
        <taxon>Gunneridae</taxon>
        <taxon>Pentapetalae</taxon>
        <taxon>asterids</taxon>
        <taxon>campanulids</taxon>
        <taxon>Asterales</taxon>
        <taxon>Asteraceae</taxon>
        <taxon>Asteroideae</taxon>
        <taxon>Heliantheae alliance</taxon>
        <taxon>Eupatorieae</taxon>
        <taxon>Mikania</taxon>
    </lineage>
</organism>
<evidence type="ECO:0000256" key="2">
    <source>
        <dbReference type="SAM" id="MobiDB-lite"/>
    </source>
</evidence>
<reference evidence="3 4" key="1">
    <citation type="submission" date="2019-05" db="EMBL/GenBank/DDBJ databases">
        <title>Mikania micrantha, genome provides insights into the molecular mechanism of rapid growth.</title>
        <authorList>
            <person name="Liu B."/>
        </authorList>
    </citation>
    <scope>NUCLEOTIDE SEQUENCE [LARGE SCALE GENOMIC DNA]</scope>
    <source>
        <strain evidence="3">NLD-2019</strain>
        <tissue evidence="3">Leaf</tissue>
    </source>
</reference>
<dbReference type="Proteomes" id="UP000326396">
    <property type="component" value="Linkage Group LG10"/>
</dbReference>
<evidence type="ECO:0000256" key="1">
    <source>
        <dbReference type="SAM" id="Coils"/>
    </source>
</evidence>
<keyword evidence="4" id="KW-1185">Reference proteome</keyword>
<dbReference type="SUPFAM" id="SSF140990">
    <property type="entry name" value="FtsH protease domain-like"/>
    <property type="match status" value="1"/>
</dbReference>
<dbReference type="FunFam" id="1.20.58.760:FF:000009">
    <property type="entry name" value="Translation initiation factor 3 subunit I"/>
    <property type="match status" value="1"/>
</dbReference>
<sequence>MAKTKSNPQSENNKPDQNQHHDAASEKLHSLKSLNTMLLKETVERRQQVDSLTQVNKSLESELNKCKSDNDLLKSELNGLSERLAELEIEKGVASRCVAEKMAEMAEVNRRERVVMEDKIGGLESDFNRVIEEKCAIERVKKEKESEIGDLNSRLVAIEGEIGEEKFILSRVSEERDAIRAQLEDQIRIENGLRLKLDEAEKKEAAILENLRKIKVDYDGLVNEKALVERKMVMLLREKDSTERKLSESNGLIDDLKMDINKITEKKMVIEHDRDLQEKKKNELQVLVDGLNELVHKLQEGRTQLVKEVAELEKKCVVSSGEEARARAEIEILMKEKQEIQAGIERLTEEKSLVAKDLNDALKSLRHQNLTIDRLGKEKKKINDAKNQAETDIIKFKEQVEEFKNTVKTLEKLRIAQTDKIKQLESENSHNIAAFDQATKERNNAQGSLDGEKHKVKNLSESISKLEKDIVDTQKMLSKMQQDNEKLVAQKKDLETIHAVLENEILVIKKSLSESRKEHDDTKGKLRLSEANMRKILKILKNASLICNSKEDENMGFNQETNFEEEIKHHAIEVEAIKKAFKDKESIVDAMKQQLELLKVRVAKADKGKSFWTMVSSATTMLAAVSLAYVARGETSVSGELKRALLEQVDNELNKGDDRAALSIVKDLQSKPGGLRAFGAAQQVPQRLYSLSELKLNGIDTSSLLSPKDNTLGAIERNLLVAALLGFIAAWNAFDFGPEELLYFSLGLFFIWTLDSVGFAGGFSSLVLDTIGHNISQKYHNRVIQHEAGHFLIAYLLGILPKGYTLSSLEAFLREGSLNVQAGTVFVDFEFTDQVIIWLCNQMHFQMLNKFSCIALAGVATEYLLYGYAEGGLADVNTLDGLLSSLGFTQKKADSQVRWAVLNTILILRRHEQTRALLAEAMSEGKSVGSCIDVIEQNIDETNI</sequence>
<dbReference type="OrthoDB" id="689590at2759"/>
<dbReference type="GO" id="GO:0004176">
    <property type="term" value="F:ATP-dependent peptidase activity"/>
    <property type="evidence" value="ECO:0007669"/>
    <property type="project" value="InterPro"/>
</dbReference>
<dbReference type="AlphaFoldDB" id="A0A5N6PVI4"/>
<feature type="coiled-coil region" evidence="1">
    <location>
        <begin position="295"/>
        <end position="504"/>
    </location>
</feature>
<feature type="coiled-coil region" evidence="1">
    <location>
        <begin position="49"/>
        <end position="90"/>
    </location>
</feature>
<dbReference type="PANTHER" id="PTHR33471:SF1">
    <property type="entry name" value="OS01G0382700 PROTEIN"/>
    <property type="match status" value="1"/>
</dbReference>
<feature type="compositionally biased region" description="Basic and acidic residues" evidence="2">
    <location>
        <begin position="13"/>
        <end position="29"/>
    </location>
</feature>
<keyword evidence="1" id="KW-0175">Coiled coil</keyword>
<gene>
    <name evidence="3" type="ORF">E3N88_04817</name>
</gene>
<dbReference type="GO" id="GO:0005524">
    <property type="term" value="F:ATP binding"/>
    <property type="evidence" value="ECO:0007669"/>
    <property type="project" value="InterPro"/>
</dbReference>
<proteinExistence type="predicted"/>
<name>A0A5N6PVI4_9ASTR</name>
<feature type="coiled-coil region" evidence="1">
    <location>
        <begin position="141"/>
        <end position="217"/>
    </location>
</feature>
<feature type="region of interest" description="Disordered" evidence="2">
    <location>
        <begin position="1"/>
        <end position="30"/>
    </location>
</feature>
<dbReference type="GO" id="GO:0004222">
    <property type="term" value="F:metalloendopeptidase activity"/>
    <property type="evidence" value="ECO:0007669"/>
    <property type="project" value="InterPro"/>
</dbReference>